<evidence type="ECO:0000256" key="1">
    <source>
        <dbReference type="SAM" id="SignalP"/>
    </source>
</evidence>
<dbReference type="EMBL" id="UGVE01000002">
    <property type="protein sequence ID" value="SUE35708.1"/>
    <property type="molecule type" value="Genomic_DNA"/>
</dbReference>
<dbReference type="SUPFAM" id="SSF52833">
    <property type="entry name" value="Thioredoxin-like"/>
    <property type="match status" value="1"/>
</dbReference>
<protein>
    <submittedName>
        <fullName evidence="3">Protein of uncharacterized function, DUF</fullName>
    </submittedName>
</protein>
<reference evidence="2" key="2">
    <citation type="submission" date="2023-07" db="EMBL/GenBank/DDBJ databases">
        <authorList>
            <person name="Peeters C."/>
        </authorList>
    </citation>
    <scope>NUCLEOTIDE SEQUENCE</scope>
    <source>
        <strain evidence="2">R-77591</strain>
    </source>
</reference>
<feature type="signal peptide" evidence="1">
    <location>
        <begin position="1"/>
        <end position="31"/>
    </location>
</feature>
<evidence type="ECO:0000313" key="4">
    <source>
        <dbReference type="Proteomes" id="UP000255008"/>
    </source>
</evidence>
<comment type="caution">
    <text evidence="2">The sequence shown here is derived from an EMBL/GenBank/DDBJ whole genome shotgun (WGS) entry which is preliminary data.</text>
</comment>
<evidence type="ECO:0000313" key="3">
    <source>
        <dbReference type="EMBL" id="SUE35708.1"/>
    </source>
</evidence>
<organism evidence="2 5">
    <name type="scientific">Ralstonia mannitolilytica</name>
    <dbReference type="NCBI Taxonomy" id="105219"/>
    <lineage>
        <taxon>Bacteria</taxon>
        <taxon>Pseudomonadati</taxon>
        <taxon>Pseudomonadota</taxon>
        <taxon>Betaproteobacteria</taxon>
        <taxon>Burkholderiales</taxon>
        <taxon>Burkholderiaceae</taxon>
        <taxon>Ralstonia</taxon>
    </lineage>
</organism>
<gene>
    <name evidence="3" type="ORF">NCTC10894_03723</name>
    <name evidence="2" type="ORF">R77591_02146</name>
</gene>
<dbReference type="Pfam" id="PF04214">
    <property type="entry name" value="DUF411"/>
    <property type="match status" value="1"/>
</dbReference>
<reference evidence="3 4" key="1">
    <citation type="submission" date="2018-06" db="EMBL/GenBank/DDBJ databases">
        <authorList>
            <consortium name="Pathogen Informatics"/>
            <person name="Doyle S."/>
        </authorList>
    </citation>
    <scope>NUCLEOTIDE SEQUENCE [LARGE SCALE GENOMIC DNA]</scope>
    <source>
        <strain evidence="3 4">NCTC10894</strain>
    </source>
</reference>
<evidence type="ECO:0000313" key="5">
    <source>
        <dbReference type="Proteomes" id="UP001190002"/>
    </source>
</evidence>
<accession>A0AAD2ALF8</accession>
<dbReference type="Proteomes" id="UP000255008">
    <property type="component" value="Unassembled WGS sequence"/>
</dbReference>
<dbReference type="AlphaFoldDB" id="A0AAD2ALF8"/>
<evidence type="ECO:0000313" key="2">
    <source>
        <dbReference type="EMBL" id="CAJ0683038.1"/>
    </source>
</evidence>
<proteinExistence type="predicted"/>
<dbReference type="InterPro" id="IPR007332">
    <property type="entry name" value="DUF411"/>
</dbReference>
<dbReference type="Proteomes" id="UP001190002">
    <property type="component" value="Unassembled WGS sequence"/>
</dbReference>
<keyword evidence="1" id="KW-0732">Signal</keyword>
<sequence length="163" mass="17635">MMMKSPTAKPVSATRRSLIAGLLLLPAVALAQKAGSKPVIQVWKTPGCGCCKDWLAHLRDNGFDVVAHDVEETVEARRKAGMPERYASCHTGIVQDYALEGHVPAREIKRLLQERPKAIGLAVPSMPLGAPGMDGPAYGNRRMPYNVLLIGLDGQATVFRAYS</sequence>
<dbReference type="EMBL" id="CATVXE010000008">
    <property type="protein sequence ID" value="CAJ0683038.1"/>
    <property type="molecule type" value="Genomic_DNA"/>
</dbReference>
<dbReference type="InterPro" id="IPR036249">
    <property type="entry name" value="Thioredoxin-like_sf"/>
</dbReference>
<name>A0AAD2ALF8_9RALS</name>
<feature type="chain" id="PRO_5041892009" evidence="1">
    <location>
        <begin position="32"/>
        <end position="163"/>
    </location>
</feature>